<sequence length="299" mass="30838">MRRLAYLLLPLLAGCATRSADVAMVVPPVAPAPAPIAPPLPAGATPGMRVPVALADGSFPTPNQHLSAAATLWHLRAGLNVAALACPGVQGATIIASYNALLRQEKAALAAAEASYAAEFRQGGGDWRDRYDDSMTRLYNFFSQTPARNGLCAAAERTLAMLSTAPAGTVATAASVQLAAIDQPFVEFYRAYDSWRTGAMAGVPPVVIAAAAPPVVVASRPQLAQQGTLQPVAARPVPGATPAREAAVLVSGPARAPAVRSIPVAATGAMAVAVPQRPRPRPRLELDPSVFEIAVPPTR</sequence>
<dbReference type="PROSITE" id="PS51257">
    <property type="entry name" value="PROKAR_LIPOPROTEIN"/>
    <property type="match status" value="1"/>
</dbReference>
<keyword evidence="1" id="KW-0732">Signal</keyword>
<protein>
    <submittedName>
        <fullName evidence="2">Uncharacterized protein</fullName>
    </submittedName>
</protein>
<dbReference type="EMBL" id="JACIJK010000001">
    <property type="protein sequence ID" value="MBB5713721.1"/>
    <property type="molecule type" value="Genomic_DNA"/>
</dbReference>
<comment type="caution">
    <text evidence="2">The sequence shown here is derived from an EMBL/GenBank/DDBJ whole genome shotgun (WGS) entry which is preliminary data.</text>
</comment>
<organism evidence="2 3">
    <name type="scientific">Sphingomonas aerophila</name>
    <dbReference type="NCBI Taxonomy" id="1344948"/>
    <lineage>
        <taxon>Bacteria</taxon>
        <taxon>Pseudomonadati</taxon>
        <taxon>Pseudomonadota</taxon>
        <taxon>Alphaproteobacteria</taxon>
        <taxon>Sphingomonadales</taxon>
        <taxon>Sphingomonadaceae</taxon>
        <taxon>Sphingomonas</taxon>
    </lineage>
</organism>
<dbReference type="AlphaFoldDB" id="A0A7W9ET21"/>
<evidence type="ECO:0000313" key="2">
    <source>
        <dbReference type="EMBL" id="MBB5713721.1"/>
    </source>
</evidence>
<name>A0A7W9ET21_9SPHN</name>
<feature type="signal peptide" evidence="1">
    <location>
        <begin position="1"/>
        <end position="20"/>
    </location>
</feature>
<dbReference type="Proteomes" id="UP000546200">
    <property type="component" value="Unassembled WGS sequence"/>
</dbReference>
<gene>
    <name evidence="2" type="ORF">FHS94_000540</name>
</gene>
<reference evidence="2 3" key="1">
    <citation type="submission" date="2020-08" db="EMBL/GenBank/DDBJ databases">
        <title>Genomic Encyclopedia of Type Strains, Phase IV (KMG-IV): sequencing the most valuable type-strain genomes for metagenomic binning, comparative biology and taxonomic classification.</title>
        <authorList>
            <person name="Goeker M."/>
        </authorList>
    </citation>
    <scope>NUCLEOTIDE SEQUENCE [LARGE SCALE GENOMIC DNA]</scope>
    <source>
        <strain evidence="2 3">DSM 100044</strain>
    </source>
</reference>
<evidence type="ECO:0000256" key="1">
    <source>
        <dbReference type="SAM" id="SignalP"/>
    </source>
</evidence>
<evidence type="ECO:0000313" key="3">
    <source>
        <dbReference type="Proteomes" id="UP000546200"/>
    </source>
</evidence>
<dbReference type="RefSeq" id="WP_184054284.1">
    <property type="nucleotide sequence ID" value="NZ_JACIJK010000001.1"/>
</dbReference>
<keyword evidence="3" id="KW-1185">Reference proteome</keyword>
<feature type="chain" id="PRO_5030829685" evidence="1">
    <location>
        <begin position="21"/>
        <end position="299"/>
    </location>
</feature>
<accession>A0A7W9ET21</accession>
<proteinExistence type="predicted"/>